<protein>
    <submittedName>
        <fullName evidence="1">Uncharacterized protein</fullName>
    </submittedName>
</protein>
<sequence length="353" mass="38631">MVTSTQSYEFEASNDKDVTSVFLETLSEAWSTKDIAPDPNWFQGKSDFISTLGQQLNSPKGFWDKLKGFLLNIATSATIGAGLGAIGGPIGAIGGAIVGGVAGSLFQPITALVNFIGSKGSQAQSLVQDISITAIVGGAGFIAAKNGLGSALGLILNQTDFLYDFNWDIPDSQIWKQIKGLIDGLYGQAGDFLGSSFARLLLLGSLEPPKIEVDIRGLAITYSEFAEDKREDLLSGVSAFAYQGVVVSQRVGFLFAFMRGRTAFRDFILKTPDIEKNYPKIAAFAKEWGDEENTLTKESEVKDWRVSTWVENKFEDIKKNYGSQIGNFIEQFFEGFTDEIRDILEDYVVYKFV</sequence>
<dbReference type="OrthoDB" id="582963at2"/>
<proteinExistence type="predicted"/>
<dbReference type="AlphaFoldDB" id="A0A7Z9BNH5"/>
<comment type="caution">
    <text evidence="1">The sequence shown here is derived from an EMBL/GenBank/DDBJ whole genome shotgun (WGS) entry which is preliminary data.</text>
</comment>
<accession>A0A7Z9BNH5</accession>
<evidence type="ECO:0000313" key="2">
    <source>
        <dbReference type="Proteomes" id="UP000182190"/>
    </source>
</evidence>
<gene>
    <name evidence="1" type="ORF">PL9631_410031</name>
</gene>
<dbReference type="Proteomes" id="UP000182190">
    <property type="component" value="Unassembled WGS sequence"/>
</dbReference>
<evidence type="ECO:0000313" key="1">
    <source>
        <dbReference type="EMBL" id="VXD18736.1"/>
    </source>
</evidence>
<dbReference type="RefSeq" id="WP_083617907.1">
    <property type="nucleotide sequence ID" value="NZ_LR735002.1"/>
</dbReference>
<keyword evidence="2" id="KW-1185">Reference proteome</keyword>
<reference evidence="1" key="1">
    <citation type="submission" date="2019-10" db="EMBL/GenBank/DDBJ databases">
        <authorList>
            <consortium name="Genoscope - CEA"/>
            <person name="William W."/>
        </authorList>
    </citation>
    <scope>NUCLEOTIDE SEQUENCE [LARGE SCALE GENOMIC DNA]</scope>
    <source>
        <strain evidence="1">BBR_PRJEB10994</strain>
    </source>
</reference>
<organism evidence="1 2">
    <name type="scientific">Planktothrix paucivesiculata PCC 9631</name>
    <dbReference type="NCBI Taxonomy" id="671071"/>
    <lineage>
        <taxon>Bacteria</taxon>
        <taxon>Bacillati</taxon>
        <taxon>Cyanobacteriota</taxon>
        <taxon>Cyanophyceae</taxon>
        <taxon>Oscillatoriophycideae</taxon>
        <taxon>Oscillatoriales</taxon>
        <taxon>Microcoleaceae</taxon>
        <taxon>Planktothrix</taxon>
    </lineage>
</organism>
<dbReference type="EMBL" id="CZCS02000181">
    <property type="protein sequence ID" value="VXD18736.1"/>
    <property type="molecule type" value="Genomic_DNA"/>
</dbReference>
<name>A0A7Z9BNH5_9CYAN</name>